<dbReference type="Proteomes" id="UP000008851">
    <property type="component" value="Chromosome"/>
</dbReference>
<dbReference type="EMBL" id="CP003057">
    <property type="protein sequence ID" value="AEQ96586.1"/>
    <property type="molecule type" value="Genomic_DNA"/>
</dbReference>
<feature type="region of interest" description="Disordered" evidence="1">
    <location>
        <begin position="1"/>
        <end position="20"/>
    </location>
</feature>
<protein>
    <submittedName>
        <fullName evidence="2">Uncharacterized protein</fullName>
    </submittedName>
</protein>
<organism evidence="2 3">
    <name type="scientific">Xanthomonas oryzae pv. oryzicola (strain BLS256)</name>
    <dbReference type="NCBI Taxonomy" id="383407"/>
    <lineage>
        <taxon>Bacteria</taxon>
        <taxon>Pseudomonadati</taxon>
        <taxon>Pseudomonadota</taxon>
        <taxon>Gammaproteobacteria</taxon>
        <taxon>Lysobacterales</taxon>
        <taxon>Lysobacteraceae</taxon>
        <taxon>Xanthomonas</taxon>
    </lineage>
</organism>
<accession>G7TG31</accession>
<proteinExistence type="predicted"/>
<evidence type="ECO:0000313" key="2">
    <source>
        <dbReference type="EMBL" id="AEQ96586.1"/>
    </source>
</evidence>
<dbReference type="AlphaFoldDB" id="G7TG31"/>
<sequence>MARTHSMVHGTIGLRPHASLPPMRVLLVNDTESRSANCARR</sequence>
<name>G7TG31_XANOB</name>
<gene>
    <name evidence="2" type="ORF">XOC_2455</name>
</gene>
<evidence type="ECO:0000313" key="3">
    <source>
        <dbReference type="Proteomes" id="UP000008851"/>
    </source>
</evidence>
<reference evidence="2 3" key="1">
    <citation type="journal article" date="2011" name="J. Bacteriol.">
        <title>Two new complete genome sequences offer insight into host and tissue specificity of plant pathogenic Xanthomonas spp.</title>
        <authorList>
            <person name="Bogdanove A.J."/>
            <person name="Koebnik R."/>
            <person name="Lu H."/>
            <person name="Furutani A."/>
            <person name="Angiuoli S.V."/>
            <person name="Patil P.B."/>
            <person name="Van Sluys M.A."/>
            <person name="Ryan R.P."/>
            <person name="Meyer D.F."/>
            <person name="Han S.W."/>
            <person name="Aparna G."/>
            <person name="Rajaram M."/>
            <person name="Delcher A.L."/>
            <person name="Phillippy A.M."/>
            <person name="Puiu D."/>
            <person name="Schatz M.C."/>
            <person name="Shumway M."/>
            <person name="Sommer D.D."/>
            <person name="Trapnell C."/>
            <person name="Benahmed F."/>
            <person name="Dimitrov G."/>
            <person name="Madupu R."/>
            <person name="Radune D."/>
            <person name="Sullivan S."/>
            <person name="Jha G."/>
            <person name="Ishihara H."/>
            <person name="Lee S.W."/>
            <person name="Pandey A."/>
            <person name="Sharma V."/>
            <person name="Sriariyanun M."/>
            <person name="Szurek B."/>
            <person name="Vera-Cruz C.M."/>
            <person name="Dorman K.S."/>
            <person name="Ronald P.C."/>
            <person name="Verdier V."/>
            <person name="Dow J.M."/>
            <person name="Sonti R.V."/>
            <person name="Tsuge S."/>
            <person name="Brendel V.P."/>
            <person name="Rabinowicz P.D."/>
            <person name="Leach J.E."/>
            <person name="White F.F."/>
            <person name="Salzberg S.L."/>
        </authorList>
    </citation>
    <scope>NUCLEOTIDE SEQUENCE [LARGE SCALE GENOMIC DNA]</scope>
    <source>
        <strain evidence="2 3">BLS256</strain>
    </source>
</reference>
<dbReference type="KEGG" id="xor:XOC_2455"/>
<evidence type="ECO:0000256" key="1">
    <source>
        <dbReference type="SAM" id="MobiDB-lite"/>
    </source>
</evidence>
<dbReference type="HOGENOM" id="CLU_3278786_0_0_6"/>